<dbReference type="InterPro" id="IPR036271">
    <property type="entry name" value="Tet_transcr_reg_TetR-rel_C_sf"/>
</dbReference>
<comment type="caution">
    <text evidence="6">The sequence shown here is derived from an EMBL/GenBank/DDBJ whole genome shotgun (WGS) entry which is preliminary data.</text>
</comment>
<sequence>MTLRADALRNRERLLDVARQELAGGNVALQLNDIARKAGVGVGTVYRHFPTPQALLEALVGEQLNQLVEIARQALAMADIQAAFTFMLRSTFDMLLCTDGGLSVVMLAIEDADCGTTRAKDELGVLTAELLRRAHEAGVVRRDLTAADVRNLVCGVEHAVRTWPDGDQNRSARYLDVLIQGLRQSG</sequence>
<proteinExistence type="predicted"/>
<dbReference type="PANTHER" id="PTHR30055">
    <property type="entry name" value="HTH-TYPE TRANSCRIPTIONAL REGULATOR RUTR"/>
    <property type="match status" value="1"/>
</dbReference>
<gene>
    <name evidence="6" type="ORF">JOF56_004770</name>
</gene>
<dbReference type="SUPFAM" id="SSF48498">
    <property type="entry name" value="Tetracyclin repressor-like, C-terminal domain"/>
    <property type="match status" value="1"/>
</dbReference>
<reference evidence="6 7" key="1">
    <citation type="submission" date="2021-03" db="EMBL/GenBank/DDBJ databases">
        <title>Sequencing the genomes of 1000 actinobacteria strains.</title>
        <authorList>
            <person name="Klenk H.-P."/>
        </authorList>
    </citation>
    <scope>NUCLEOTIDE SEQUENCE [LARGE SCALE GENOMIC DNA]</scope>
    <source>
        <strain evidence="6 7">DSM 46670</strain>
    </source>
</reference>
<evidence type="ECO:0000313" key="6">
    <source>
        <dbReference type="EMBL" id="MBP2324385.1"/>
    </source>
</evidence>
<dbReference type="InterPro" id="IPR049445">
    <property type="entry name" value="TetR_SbtR-like_C"/>
</dbReference>
<evidence type="ECO:0000313" key="7">
    <source>
        <dbReference type="Proteomes" id="UP001519332"/>
    </source>
</evidence>
<dbReference type="RefSeq" id="WP_209641699.1">
    <property type="nucleotide sequence ID" value="NZ_JAGINW010000001.1"/>
</dbReference>
<keyword evidence="7" id="KW-1185">Reference proteome</keyword>
<evidence type="ECO:0000256" key="3">
    <source>
        <dbReference type="ARBA" id="ARBA00023163"/>
    </source>
</evidence>
<evidence type="ECO:0000259" key="5">
    <source>
        <dbReference type="PROSITE" id="PS50977"/>
    </source>
</evidence>
<dbReference type="PROSITE" id="PS50977">
    <property type="entry name" value="HTH_TETR_2"/>
    <property type="match status" value="1"/>
</dbReference>
<organism evidence="6 7">
    <name type="scientific">Kibdelosporangium banguiense</name>
    <dbReference type="NCBI Taxonomy" id="1365924"/>
    <lineage>
        <taxon>Bacteria</taxon>
        <taxon>Bacillati</taxon>
        <taxon>Actinomycetota</taxon>
        <taxon>Actinomycetes</taxon>
        <taxon>Pseudonocardiales</taxon>
        <taxon>Pseudonocardiaceae</taxon>
        <taxon>Kibdelosporangium</taxon>
    </lineage>
</organism>
<feature type="domain" description="HTH tetR-type" evidence="5">
    <location>
        <begin position="8"/>
        <end position="67"/>
    </location>
</feature>
<dbReference type="EMBL" id="JAGINW010000001">
    <property type="protein sequence ID" value="MBP2324385.1"/>
    <property type="molecule type" value="Genomic_DNA"/>
</dbReference>
<protein>
    <submittedName>
        <fullName evidence="6">AcrR family transcriptional regulator</fullName>
    </submittedName>
</protein>
<dbReference type="InterPro" id="IPR001647">
    <property type="entry name" value="HTH_TetR"/>
</dbReference>
<dbReference type="Pfam" id="PF00440">
    <property type="entry name" value="TetR_N"/>
    <property type="match status" value="1"/>
</dbReference>
<dbReference type="InterPro" id="IPR009057">
    <property type="entry name" value="Homeodomain-like_sf"/>
</dbReference>
<dbReference type="PANTHER" id="PTHR30055:SF234">
    <property type="entry name" value="HTH-TYPE TRANSCRIPTIONAL REGULATOR BETI"/>
    <property type="match status" value="1"/>
</dbReference>
<dbReference type="Proteomes" id="UP001519332">
    <property type="component" value="Unassembled WGS sequence"/>
</dbReference>
<dbReference type="InterPro" id="IPR050109">
    <property type="entry name" value="HTH-type_TetR-like_transc_reg"/>
</dbReference>
<evidence type="ECO:0000256" key="4">
    <source>
        <dbReference type="PROSITE-ProRule" id="PRU00335"/>
    </source>
</evidence>
<keyword evidence="2 4" id="KW-0238">DNA-binding</keyword>
<keyword evidence="3" id="KW-0804">Transcription</keyword>
<feature type="DNA-binding region" description="H-T-H motif" evidence="4">
    <location>
        <begin position="30"/>
        <end position="49"/>
    </location>
</feature>
<accession>A0ABS4TIY3</accession>
<evidence type="ECO:0000256" key="2">
    <source>
        <dbReference type="ARBA" id="ARBA00023125"/>
    </source>
</evidence>
<dbReference type="Pfam" id="PF21597">
    <property type="entry name" value="TetR_C_43"/>
    <property type="match status" value="1"/>
</dbReference>
<evidence type="ECO:0000256" key="1">
    <source>
        <dbReference type="ARBA" id="ARBA00023015"/>
    </source>
</evidence>
<keyword evidence="1" id="KW-0805">Transcription regulation</keyword>
<dbReference type="Gene3D" id="1.10.357.10">
    <property type="entry name" value="Tetracycline Repressor, domain 2"/>
    <property type="match status" value="1"/>
</dbReference>
<name>A0ABS4TIY3_9PSEU</name>
<dbReference type="SUPFAM" id="SSF46689">
    <property type="entry name" value="Homeodomain-like"/>
    <property type="match status" value="1"/>
</dbReference>